<dbReference type="RefSeq" id="XP_009835382.1">
    <property type="nucleotide sequence ID" value="XM_009837080.1"/>
</dbReference>
<reference evidence="2" key="1">
    <citation type="submission" date="2013-12" db="EMBL/GenBank/DDBJ databases">
        <title>The Genome Sequence of Aphanomyces astaci APO3.</title>
        <authorList>
            <consortium name="The Broad Institute Genomics Platform"/>
            <person name="Russ C."/>
            <person name="Tyler B."/>
            <person name="van West P."/>
            <person name="Dieguez-Uribeondo J."/>
            <person name="Young S.K."/>
            <person name="Zeng Q."/>
            <person name="Gargeya S."/>
            <person name="Fitzgerald M."/>
            <person name="Abouelleil A."/>
            <person name="Alvarado L."/>
            <person name="Chapman S.B."/>
            <person name="Gainer-Dewar J."/>
            <person name="Goldberg J."/>
            <person name="Griggs A."/>
            <person name="Gujja S."/>
            <person name="Hansen M."/>
            <person name="Howarth C."/>
            <person name="Imamovic A."/>
            <person name="Ireland A."/>
            <person name="Larimer J."/>
            <person name="McCowan C."/>
            <person name="Murphy C."/>
            <person name="Pearson M."/>
            <person name="Poon T.W."/>
            <person name="Priest M."/>
            <person name="Roberts A."/>
            <person name="Saif S."/>
            <person name="Shea T."/>
            <person name="Sykes S."/>
            <person name="Wortman J."/>
            <person name="Nusbaum C."/>
            <person name="Birren B."/>
        </authorList>
    </citation>
    <scope>NUCLEOTIDE SEQUENCE [LARGE SCALE GENOMIC DNA]</scope>
    <source>
        <strain evidence="2">APO3</strain>
    </source>
</reference>
<dbReference type="OrthoDB" id="10657544at2759"/>
<feature type="compositionally biased region" description="Low complexity" evidence="1">
    <location>
        <begin position="51"/>
        <end position="63"/>
    </location>
</feature>
<feature type="compositionally biased region" description="Low complexity" evidence="1">
    <location>
        <begin position="1"/>
        <end position="25"/>
    </location>
</feature>
<proteinExistence type="predicted"/>
<protein>
    <submittedName>
        <fullName evidence="2">Uncharacterized protein</fullName>
    </submittedName>
</protein>
<dbReference type="EMBL" id="KI913142">
    <property type="protein sequence ID" value="ETV74878.1"/>
    <property type="molecule type" value="Genomic_DNA"/>
</dbReference>
<name>W4G7D9_APHAT</name>
<gene>
    <name evidence="2" type="ORF">H257_10514</name>
</gene>
<dbReference type="AlphaFoldDB" id="W4G7D9"/>
<accession>W4G7D9</accession>
<evidence type="ECO:0000313" key="2">
    <source>
        <dbReference type="EMBL" id="ETV74878.1"/>
    </source>
</evidence>
<evidence type="ECO:0000256" key="1">
    <source>
        <dbReference type="SAM" id="MobiDB-lite"/>
    </source>
</evidence>
<dbReference type="GeneID" id="20812510"/>
<organism evidence="2">
    <name type="scientific">Aphanomyces astaci</name>
    <name type="common">Crayfish plague agent</name>
    <dbReference type="NCBI Taxonomy" id="112090"/>
    <lineage>
        <taxon>Eukaryota</taxon>
        <taxon>Sar</taxon>
        <taxon>Stramenopiles</taxon>
        <taxon>Oomycota</taxon>
        <taxon>Saprolegniomycetes</taxon>
        <taxon>Saprolegniales</taxon>
        <taxon>Verrucalvaceae</taxon>
        <taxon>Aphanomyces</taxon>
    </lineage>
</organism>
<dbReference type="VEuPathDB" id="FungiDB:H257_10514"/>
<sequence>MTTTRASSIAAAASASPTLATTPTTHDVNDDMEEGAPTPIADDVPTHDANDTLTPGTAPTTTLGDDDVTGAAAHLDAIARYLEQRPVGFGDQLARLAHDDPSTFNSFCQQRTVQRWLRATFGDTHPFEVIYKNVFGKVFTNAHLSDFMSKAKQAAALPPLPITTDNPNPTTPLERTAAEELLSLAEVLLAVHAPLIYGSDAAITCLAEAPVTSIAMHQGTRALSSATLGALLFTENIDATELYEHIWFEMERLLEAAGNYTRVDEMGAFVTAMADDTYPLSLHRQVLIAEGHDMPTEGDLDDLWVEAPSC</sequence>
<feature type="region of interest" description="Disordered" evidence="1">
    <location>
        <begin position="1"/>
        <end position="66"/>
    </location>
</feature>